<feature type="domain" description="Malonyl-CoA:ACP transacylase (MAT)" evidence="5">
    <location>
        <begin position="46"/>
        <end position="363"/>
    </location>
</feature>
<dbReference type="EC" id="2.3.1.39" evidence="1"/>
<dbReference type="InterPro" id="IPR014043">
    <property type="entry name" value="Acyl_transferase_dom"/>
</dbReference>
<keyword evidence="2" id="KW-0808">Transferase</keyword>
<reference evidence="6" key="1">
    <citation type="submission" date="2016-04" db="EMBL/GenBank/DDBJ databases">
        <authorList>
            <person name="Evans L.H."/>
            <person name="Alamgir A."/>
            <person name="Owens N."/>
            <person name="Weber N.D."/>
            <person name="Virtaneva K."/>
            <person name="Barbian K."/>
            <person name="Babar A."/>
            <person name="Rosenke K."/>
        </authorList>
    </citation>
    <scope>NUCLEOTIDE SEQUENCE [LARGE SCALE GENOMIC DNA]</scope>
    <source>
        <strain evidence="6">CBS 101.48</strain>
    </source>
</reference>
<evidence type="ECO:0000259" key="5">
    <source>
        <dbReference type="SMART" id="SM00827"/>
    </source>
</evidence>
<dbReference type="STRING" id="4829.A0A163V169"/>
<dbReference type="PANTHER" id="PTHR42681">
    <property type="entry name" value="MALONYL-COA-ACYL CARRIER PROTEIN TRANSACYLASE, MITOCHONDRIAL"/>
    <property type="match status" value="1"/>
</dbReference>
<dbReference type="FunCoup" id="A0A163V169">
    <property type="interactions" value="419"/>
</dbReference>
<keyword evidence="7" id="KW-1185">Reference proteome</keyword>
<dbReference type="Proteomes" id="UP000078561">
    <property type="component" value="Unassembled WGS sequence"/>
</dbReference>
<dbReference type="Pfam" id="PF00698">
    <property type="entry name" value="Acyl_transf_1"/>
    <property type="match status" value="1"/>
</dbReference>
<sequence length="374" mass="40599">MSEFQLKDAPPQPTAPLCLRNGRPALFIEHGWYSVAGIERSHRALIFPGQGSQFLGMGKDLYDRFPATTRQVYDEVDEALNMSLQSMIFSGDQETLTLTENAQPAILTTSIATLRVLEKEYGFDLQKACAYVLGHSLGEYTALVASGSLTLRDAVQLVRLRGQAMAQAVAGQDNTGMMALVVRKGNLDAIINGIKQVQEQLPTGEVAEVANINSSTQVVLSGTIRGMEQAATQFKQQRMIAKAMALPVSLCPSLLCHASGPFHSSLVKKAAAVMADAFETTTFKQPQVQVISNVTGKPYASMDDIPGALIQHITSPVQWQPSINYCKTQDVGDFVCFGPGKALANMLNKDHPNDSIRSLDSIDDILSYVEEFKA</sequence>
<protein>
    <recommendedName>
        <fullName evidence="1">[acyl-carrier-protein] S-malonyltransferase</fullName>
        <ecNumber evidence="1">2.3.1.39</ecNumber>
    </recommendedName>
</protein>
<dbReference type="SUPFAM" id="SSF55048">
    <property type="entry name" value="Probable ACP-binding domain of malonyl-CoA ACP transacylase"/>
    <property type="match status" value="1"/>
</dbReference>
<dbReference type="EMBL" id="LT552047">
    <property type="protein sequence ID" value="SAL97927.1"/>
    <property type="molecule type" value="Genomic_DNA"/>
</dbReference>
<dbReference type="InterPro" id="IPR050858">
    <property type="entry name" value="Mal-CoA-ACP_Trans/PKS_FabD"/>
</dbReference>
<dbReference type="GO" id="GO:0006633">
    <property type="term" value="P:fatty acid biosynthetic process"/>
    <property type="evidence" value="ECO:0007669"/>
    <property type="project" value="TreeGrafter"/>
</dbReference>
<keyword evidence="3" id="KW-0012">Acyltransferase</keyword>
<dbReference type="OrthoDB" id="541883at2759"/>
<evidence type="ECO:0000256" key="1">
    <source>
        <dbReference type="ARBA" id="ARBA00013258"/>
    </source>
</evidence>
<dbReference type="OMA" id="LNKTQFT"/>
<dbReference type="InterPro" id="IPR016035">
    <property type="entry name" value="Acyl_Trfase/lysoPLipase"/>
</dbReference>
<dbReference type="SUPFAM" id="SSF52151">
    <property type="entry name" value="FabD/lysophospholipase-like"/>
    <property type="match status" value="1"/>
</dbReference>
<accession>A0A163V169</accession>
<evidence type="ECO:0000313" key="7">
    <source>
        <dbReference type="Proteomes" id="UP000078561"/>
    </source>
</evidence>
<dbReference type="InterPro" id="IPR001227">
    <property type="entry name" value="Ac_transferase_dom_sf"/>
</dbReference>
<dbReference type="InParanoid" id="A0A163V169"/>
<gene>
    <name evidence="6" type="primary">ABSGL_03454.1 scaffold 4609</name>
</gene>
<evidence type="ECO:0000256" key="4">
    <source>
        <dbReference type="ARBA" id="ARBA00048462"/>
    </source>
</evidence>
<dbReference type="GO" id="GO:0005739">
    <property type="term" value="C:mitochondrion"/>
    <property type="evidence" value="ECO:0007669"/>
    <property type="project" value="TreeGrafter"/>
</dbReference>
<comment type="catalytic activity">
    <reaction evidence="4">
        <text>holo-[ACP] + malonyl-CoA = malonyl-[ACP] + CoA</text>
        <dbReference type="Rhea" id="RHEA:41792"/>
        <dbReference type="Rhea" id="RHEA-COMP:9623"/>
        <dbReference type="Rhea" id="RHEA-COMP:9685"/>
        <dbReference type="ChEBI" id="CHEBI:57287"/>
        <dbReference type="ChEBI" id="CHEBI:57384"/>
        <dbReference type="ChEBI" id="CHEBI:64479"/>
        <dbReference type="ChEBI" id="CHEBI:78449"/>
        <dbReference type="EC" id="2.3.1.39"/>
    </reaction>
</comment>
<dbReference type="Gene3D" id="3.40.366.10">
    <property type="entry name" value="Malonyl-Coenzyme A Acyl Carrier Protein, domain 2"/>
    <property type="match status" value="1"/>
</dbReference>
<dbReference type="SMART" id="SM00827">
    <property type="entry name" value="PKS_AT"/>
    <property type="match status" value="1"/>
</dbReference>
<dbReference type="GO" id="GO:0004314">
    <property type="term" value="F:[acyl-carrier-protein] S-malonyltransferase activity"/>
    <property type="evidence" value="ECO:0007669"/>
    <property type="project" value="UniProtKB-EC"/>
</dbReference>
<evidence type="ECO:0000256" key="2">
    <source>
        <dbReference type="ARBA" id="ARBA00022679"/>
    </source>
</evidence>
<dbReference type="AlphaFoldDB" id="A0A163V169"/>
<name>A0A163V169_ABSGL</name>
<proteinExistence type="predicted"/>
<dbReference type="Gene3D" id="3.30.70.250">
    <property type="entry name" value="Malonyl-CoA ACP transacylase, ACP-binding"/>
    <property type="match status" value="1"/>
</dbReference>
<evidence type="ECO:0000256" key="3">
    <source>
        <dbReference type="ARBA" id="ARBA00023315"/>
    </source>
</evidence>
<organism evidence="6">
    <name type="scientific">Absidia glauca</name>
    <name type="common">Pin mould</name>
    <dbReference type="NCBI Taxonomy" id="4829"/>
    <lineage>
        <taxon>Eukaryota</taxon>
        <taxon>Fungi</taxon>
        <taxon>Fungi incertae sedis</taxon>
        <taxon>Mucoromycota</taxon>
        <taxon>Mucoromycotina</taxon>
        <taxon>Mucoromycetes</taxon>
        <taxon>Mucorales</taxon>
        <taxon>Cunninghamellaceae</taxon>
        <taxon>Absidia</taxon>
    </lineage>
</organism>
<dbReference type="InterPro" id="IPR016036">
    <property type="entry name" value="Malonyl_transacylase_ACP-bd"/>
</dbReference>
<dbReference type="PANTHER" id="PTHR42681:SF1">
    <property type="entry name" value="MALONYL-COA-ACYL CARRIER PROTEIN TRANSACYLASE, MITOCHONDRIAL"/>
    <property type="match status" value="1"/>
</dbReference>
<evidence type="ECO:0000313" key="6">
    <source>
        <dbReference type="EMBL" id="SAL97927.1"/>
    </source>
</evidence>